<protein>
    <submittedName>
        <fullName evidence="3">Protein co-occurring with transport systems</fullName>
    </submittedName>
</protein>
<proteinExistence type="inferred from homology"/>
<gene>
    <name evidence="3" type="ORF">AQPE_0003</name>
</gene>
<dbReference type="InterPro" id="IPR020569">
    <property type="entry name" value="UPF0029_Impact_CS"/>
</dbReference>
<dbReference type="PROSITE" id="PS00910">
    <property type="entry name" value="UPF0029"/>
    <property type="match status" value="1"/>
</dbReference>
<dbReference type="InterPro" id="IPR020568">
    <property type="entry name" value="Ribosomal_Su5_D2-typ_SF"/>
</dbReference>
<organism evidence="3 4">
    <name type="scientific">Aquipluma nitroreducens</name>
    <dbReference type="NCBI Taxonomy" id="2010828"/>
    <lineage>
        <taxon>Bacteria</taxon>
        <taxon>Pseudomonadati</taxon>
        <taxon>Bacteroidota</taxon>
        <taxon>Bacteroidia</taxon>
        <taxon>Marinilabiliales</taxon>
        <taxon>Prolixibacteraceae</taxon>
        <taxon>Aquipluma</taxon>
    </lineage>
</organism>
<dbReference type="InterPro" id="IPR001498">
    <property type="entry name" value="Impact_N"/>
</dbReference>
<sequence length="200" mass="22715">MEDTYKTISNPAEGLFKDKGSKFIAYSYPVTSEDQIKEIVQGIKKEHYSARHHCYAWRLGHEKLLFRANDDGEPSSTAGKPILGQIQSFDLTNILIVVVRYFGGTLLGVSGLINAYRNAALDAINQAEIVEKLVEKQLLIEFDYGVMNDVMKLFKDEKLPQIDPQFDLRCRIKTHIRLSELSRIEEGLNKIEGLKVTELP</sequence>
<dbReference type="SUPFAM" id="SSF54211">
    <property type="entry name" value="Ribosomal protein S5 domain 2-like"/>
    <property type="match status" value="1"/>
</dbReference>
<dbReference type="Pfam" id="PF01205">
    <property type="entry name" value="Impact_N"/>
    <property type="match status" value="1"/>
</dbReference>
<reference evidence="3" key="1">
    <citation type="journal article" date="2020" name="Int. J. Syst. Evol. Microbiol.">
        <title>Aquipluma nitroreducens gen. nov. sp. nov., a novel facultatively anaerobic bacterium isolated from a freshwater lake.</title>
        <authorList>
            <person name="Watanabe M."/>
            <person name="Kojima H."/>
            <person name="Fukui M."/>
        </authorList>
    </citation>
    <scope>NUCLEOTIDE SEQUENCE</scope>
    <source>
        <strain evidence="3">MeG22</strain>
    </source>
</reference>
<dbReference type="EMBL" id="AP018694">
    <property type="protein sequence ID" value="BBE15867.1"/>
    <property type="molecule type" value="Genomic_DNA"/>
</dbReference>
<dbReference type="InterPro" id="IPR023582">
    <property type="entry name" value="Impact"/>
</dbReference>
<dbReference type="InterPro" id="IPR036956">
    <property type="entry name" value="Impact_N_sf"/>
</dbReference>
<evidence type="ECO:0000313" key="4">
    <source>
        <dbReference type="Proteomes" id="UP001193389"/>
    </source>
</evidence>
<accession>A0A5K7S2W9</accession>
<evidence type="ECO:0000313" key="3">
    <source>
        <dbReference type="EMBL" id="BBE15867.1"/>
    </source>
</evidence>
<dbReference type="Gene3D" id="3.30.230.30">
    <property type="entry name" value="Impact, N-terminal domain"/>
    <property type="match status" value="1"/>
</dbReference>
<keyword evidence="4" id="KW-1185">Reference proteome</keyword>
<dbReference type="RefSeq" id="WP_318348986.1">
    <property type="nucleotide sequence ID" value="NZ_AP018694.1"/>
</dbReference>
<evidence type="ECO:0000256" key="1">
    <source>
        <dbReference type="ARBA" id="ARBA00007665"/>
    </source>
</evidence>
<dbReference type="PANTHER" id="PTHR16301">
    <property type="entry name" value="IMPACT-RELATED"/>
    <property type="match status" value="1"/>
</dbReference>
<comment type="similarity">
    <text evidence="1">Belongs to the IMPACT family.</text>
</comment>
<dbReference type="PANTHER" id="PTHR16301:SF20">
    <property type="entry name" value="IMPACT FAMILY MEMBER YIGZ"/>
    <property type="match status" value="1"/>
</dbReference>
<feature type="domain" description="Impact N-terminal" evidence="2">
    <location>
        <begin position="19"/>
        <end position="124"/>
    </location>
</feature>
<dbReference type="GO" id="GO:0006446">
    <property type="term" value="P:regulation of translational initiation"/>
    <property type="evidence" value="ECO:0007669"/>
    <property type="project" value="TreeGrafter"/>
</dbReference>
<name>A0A5K7S2W9_9BACT</name>
<dbReference type="KEGG" id="anf:AQPE_0003"/>
<dbReference type="GO" id="GO:0005737">
    <property type="term" value="C:cytoplasm"/>
    <property type="evidence" value="ECO:0007669"/>
    <property type="project" value="TreeGrafter"/>
</dbReference>
<evidence type="ECO:0000259" key="2">
    <source>
        <dbReference type="Pfam" id="PF01205"/>
    </source>
</evidence>
<dbReference type="Proteomes" id="UP001193389">
    <property type="component" value="Chromosome"/>
</dbReference>
<dbReference type="AlphaFoldDB" id="A0A5K7S2W9"/>